<dbReference type="InterPro" id="IPR000715">
    <property type="entry name" value="Glycosyl_transferase_4"/>
</dbReference>
<dbReference type="PANTHER" id="PTHR22926">
    <property type="entry name" value="PHOSPHO-N-ACETYLMURAMOYL-PENTAPEPTIDE-TRANSFERASE"/>
    <property type="match status" value="1"/>
</dbReference>
<dbReference type="GO" id="GO:0016780">
    <property type="term" value="F:phosphotransferase activity, for other substituted phosphate groups"/>
    <property type="evidence" value="ECO:0007669"/>
    <property type="project" value="InterPro"/>
</dbReference>
<keyword evidence="10" id="KW-1185">Reference proteome</keyword>
<dbReference type="AlphaFoldDB" id="A0A290XFS8"/>
<sequence>MRVRCAQPSLAMPQLQGVGHDQATAQLRRGLNMPSVTAVLALGVGAFAAASALTMVARMYALRRQLVDAPGARRSHRIATPRGGGIAVVAVVLPVMVWLGLVATGSPVLLAGACGLALVAAVGWIDDHRPLSPWARLAVHVVAAGLLAWALVASGAPLWWAASVFLLTLGLVNAWNFLDGIDGIAVTQAIIFAVGILLIGRGMAALLAFAYAAACAGFLPWNFPKARIFLGDVGSGALGYVAACLVALTPEPRPADLLIVLLPLSGVLIDTTLTLFSRIIAGEPFWMPHVQHAYQRCVQAGYTHARVTGGFAAWTLLSLVVAVGTLGASQPVIIGAFATWYAVGTAIWFVLRARLRRASVVGMRLHD</sequence>
<keyword evidence="7" id="KW-0479">Metal-binding</keyword>
<feature type="binding site" evidence="7">
    <location>
        <position position="176"/>
    </location>
    <ligand>
        <name>Mg(2+)</name>
        <dbReference type="ChEBI" id="CHEBI:18420"/>
    </ligand>
</feature>
<dbReference type="Proteomes" id="UP000218968">
    <property type="component" value="Chromosome"/>
</dbReference>
<comment type="cofactor">
    <cofactor evidence="7">
        <name>Mg(2+)</name>
        <dbReference type="ChEBI" id="CHEBI:18420"/>
    </cofactor>
</comment>
<feature type="binding site" evidence="7">
    <location>
        <position position="232"/>
    </location>
    <ligand>
        <name>Mg(2+)</name>
        <dbReference type="ChEBI" id="CHEBI:18420"/>
    </ligand>
</feature>
<feature type="transmembrane region" description="Helical" evidence="8">
    <location>
        <begin position="134"/>
        <end position="152"/>
    </location>
</feature>
<dbReference type="PANTHER" id="PTHR22926:SF3">
    <property type="entry name" value="UNDECAPRENYL-PHOSPHATE ALPHA-N-ACETYLGLUCOSAMINYL 1-PHOSPHATE TRANSFERASE"/>
    <property type="match status" value="1"/>
</dbReference>
<keyword evidence="6 8" id="KW-0472">Membrane</keyword>
<evidence type="ECO:0000256" key="8">
    <source>
        <dbReference type="SAM" id="Phobius"/>
    </source>
</evidence>
<accession>A0A290XFS8</accession>
<feature type="transmembrane region" description="Helical" evidence="8">
    <location>
        <begin position="332"/>
        <end position="351"/>
    </location>
</feature>
<feature type="transmembrane region" description="Helical" evidence="8">
    <location>
        <begin position="257"/>
        <end position="281"/>
    </location>
</feature>
<dbReference type="GO" id="GO:0044038">
    <property type="term" value="P:cell wall macromolecule biosynthetic process"/>
    <property type="evidence" value="ECO:0007669"/>
    <property type="project" value="TreeGrafter"/>
</dbReference>
<feature type="transmembrane region" description="Helical" evidence="8">
    <location>
        <begin position="226"/>
        <end position="248"/>
    </location>
</feature>
<dbReference type="GO" id="GO:0046872">
    <property type="term" value="F:metal ion binding"/>
    <property type="evidence" value="ECO:0007669"/>
    <property type="project" value="UniProtKB-KW"/>
</dbReference>
<dbReference type="GO" id="GO:0009103">
    <property type="term" value="P:lipopolysaccharide biosynthetic process"/>
    <property type="evidence" value="ECO:0007669"/>
    <property type="project" value="TreeGrafter"/>
</dbReference>
<feature type="transmembrane region" description="Helical" evidence="8">
    <location>
        <begin position="190"/>
        <end position="214"/>
    </location>
</feature>
<dbReference type="GO" id="GO:0005886">
    <property type="term" value="C:plasma membrane"/>
    <property type="evidence" value="ECO:0007669"/>
    <property type="project" value="UniProtKB-SubCell"/>
</dbReference>
<keyword evidence="4 8" id="KW-0812">Transmembrane</keyword>
<feature type="transmembrane region" description="Helical" evidence="8">
    <location>
        <begin position="158"/>
        <end position="178"/>
    </location>
</feature>
<evidence type="ECO:0000313" key="10">
    <source>
        <dbReference type="Proteomes" id="UP000218968"/>
    </source>
</evidence>
<dbReference type="EMBL" id="CP023406">
    <property type="protein sequence ID" value="ATD67977.1"/>
    <property type="molecule type" value="Genomic_DNA"/>
</dbReference>
<dbReference type="Pfam" id="PF00953">
    <property type="entry name" value="Glycos_transf_4"/>
    <property type="match status" value="1"/>
</dbReference>
<proteinExistence type="predicted"/>
<evidence type="ECO:0000256" key="3">
    <source>
        <dbReference type="ARBA" id="ARBA00022679"/>
    </source>
</evidence>
<keyword evidence="3" id="KW-0808">Transferase</keyword>
<comment type="subcellular location">
    <subcellularLocation>
        <location evidence="1">Cell membrane</location>
        <topology evidence="1">Multi-pass membrane protein</topology>
    </subcellularLocation>
</comment>
<evidence type="ECO:0000256" key="5">
    <source>
        <dbReference type="ARBA" id="ARBA00022989"/>
    </source>
</evidence>
<evidence type="ECO:0000256" key="4">
    <source>
        <dbReference type="ARBA" id="ARBA00022692"/>
    </source>
</evidence>
<evidence type="ECO:0000256" key="6">
    <source>
        <dbReference type="ARBA" id="ARBA00023136"/>
    </source>
</evidence>
<evidence type="ECO:0000256" key="2">
    <source>
        <dbReference type="ARBA" id="ARBA00022475"/>
    </source>
</evidence>
<evidence type="ECO:0000256" key="1">
    <source>
        <dbReference type="ARBA" id="ARBA00004651"/>
    </source>
</evidence>
<evidence type="ECO:0000313" key="9">
    <source>
        <dbReference type="EMBL" id="ATD67977.1"/>
    </source>
</evidence>
<organism evidence="9 10">
    <name type="scientific">Luteimonas chenhongjianii</name>
    <dbReference type="NCBI Taxonomy" id="2006110"/>
    <lineage>
        <taxon>Bacteria</taxon>
        <taxon>Pseudomonadati</taxon>
        <taxon>Pseudomonadota</taxon>
        <taxon>Gammaproteobacteria</taxon>
        <taxon>Lysobacterales</taxon>
        <taxon>Lysobacteraceae</taxon>
        <taxon>Luteimonas</taxon>
    </lineage>
</organism>
<name>A0A290XFS8_9GAMM</name>
<feature type="transmembrane region" description="Helical" evidence="8">
    <location>
        <begin position="107"/>
        <end position="125"/>
    </location>
</feature>
<reference evidence="10" key="1">
    <citation type="submission" date="2017-09" db="EMBL/GenBank/DDBJ databases">
        <title>Luteimonas liuhanmingii sp.nov., isolated from the intestinal contents of Tibetan Plateau Pika in Yushu, Qinghai Province, China.</title>
        <authorList>
            <person name="Gui Z."/>
        </authorList>
    </citation>
    <scope>NUCLEOTIDE SEQUENCE [LARGE SCALE GENOMIC DNA]</scope>
    <source>
        <strain evidence="10">100111</strain>
    </source>
</reference>
<evidence type="ECO:0000256" key="7">
    <source>
        <dbReference type="PIRSR" id="PIRSR600715-1"/>
    </source>
</evidence>
<gene>
    <name evidence="9" type="ORF">CNR27_11520</name>
</gene>
<keyword evidence="2" id="KW-1003">Cell membrane</keyword>
<feature type="transmembrane region" description="Helical" evidence="8">
    <location>
        <begin position="38"/>
        <end position="62"/>
    </location>
</feature>
<feature type="transmembrane region" description="Helical" evidence="8">
    <location>
        <begin position="83"/>
        <end position="101"/>
    </location>
</feature>
<keyword evidence="7" id="KW-0460">Magnesium</keyword>
<protein>
    <submittedName>
        <fullName evidence="9">Lipopolysaccharide biosynthesis protein</fullName>
    </submittedName>
</protein>
<dbReference type="KEGG" id="lum:CNR27_11520"/>
<dbReference type="GO" id="GO:0071555">
    <property type="term" value="P:cell wall organization"/>
    <property type="evidence" value="ECO:0007669"/>
    <property type="project" value="TreeGrafter"/>
</dbReference>
<keyword evidence="5 8" id="KW-1133">Transmembrane helix</keyword>